<dbReference type="SMART" id="SM00829">
    <property type="entry name" value="PKS_ER"/>
    <property type="match status" value="1"/>
</dbReference>
<dbReference type="KEGG" id="yti:FNA67_18095"/>
<evidence type="ECO:0000256" key="2">
    <source>
        <dbReference type="ARBA" id="ARBA00023002"/>
    </source>
</evidence>
<dbReference type="PANTHER" id="PTHR48106:SF8">
    <property type="entry name" value="OS02G0805600 PROTEIN"/>
    <property type="match status" value="1"/>
</dbReference>
<dbReference type="EMBL" id="CP041690">
    <property type="protein sequence ID" value="QEE21970.1"/>
    <property type="molecule type" value="Genomic_DNA"/>
</dbReference>
<dbReference type="Gene3D" id="3.40.50.720">
    <property type="entry name" value="NAD(P)-binding Rossmann-like Domain"/>
    <property type="match status" value="1"/>
</dbReference>
<dbReference type="InterPro" id="IPR011032">
    <property type="entry name" value="GroES-like_sf"/>
</dbReference>
<dbReference type="GO" id="GO:0016651">
    <property type="term" value="F:oxidoreductase activity, acting on NAD(P)H"/>
    <property type="evidence" value="ECO:0007669"/>
    <property type="project" value="TreeGrafter"/>
</dbReference>
<dbReference type="Gene3D" id="3.90.180.10">
    <property type="entry name" value="Medium-chain alcohol dehydrogenases, catalytic domain"/>
    <property type="match status" value="1"/>
</dbReference>
<name>A0A5B9DRB6_9HYPH</name>
<reference evidence="3 4" key="1">
    <citation type="journal article" date="2015" name="Int. J. Syst. Evol. Microbiol.">
        <title>Youhaiella tibetensis gen. nov., sp. nov., isolated from subsurface sediment.</title>
        <authorList>
            <person name="Wang Y.X."/>
            <person name="Huang F.Q."/>
            <person name="Nogi Y."/>
            <person name="Pang S.J."/>
            <person name="Wang P.K."/>
            <person name="Lv J."/>
        </authorList>
    </citation>
    <scope>NUCLEOTIDE SEQUENCE [LARGE SCALE GENOMIC DNA]</scope>
    <source>
        <strain evidence="4">fig4</strain>
    </source>
</reference>
<evidence type="ECO:0000313" key="3">
    <source>
        <dbReference type="EMBL" id="QEE21970.1"/>
    </source>
</evidence>
<dbReference type="NCBIfam" id="TIGR02824">
    <property type="entry name" value="quinone_pig3"/>
    <property type="match status" value="1"/>
</dbReference>
<dbReference type="OrthoDB" id="9780520at2"/>
<dbReference type="InterPro" id="IPR020843">
    <property type="entry name" value="ER"/>
</dbReference>
<accession>A0A5B9DRB6</accession>
<dbReference type="RefSeq" id="WP_147657397.1">
    <property type="nucleotide sequence ID" value="NZ_BMFM01000002.1"/>
</dbReference>
<dbReference type="AlphaFoldDB" id="A0A5B9DRB6"/>
<dbReference type="InterPro" id="IPR036291">
    <property type="entry name" value="NAD(P)-bd_dom_sf"/>
</dbReference>
<organism evidence="3 4">
    <name type="scientific">Paradevosia tibetensis</name>
    <dbReference type="NCBI Taxonomy" id="1447062"/>
    <lineage>
        <taxon>Bacteria</taxon>
        <taxon>Pseudomonadati</taxon>
        <taxon>Pseudomonadota</taxon>
        <taxon>Alphaproteobacteria</taxon>
        <taxon>Hyphomicrobiales</taxon>
        <taxon>Devosiaceae</taxon>
        <taxon>Paradevosia</taxon>
    </lineage>
</organism>
<dbReference type="InterPro" id="IPR013154">
    <property type="entry name" value="ADH-like_N"/>
</dbReference>
<dbReference type="Pfam" id="PF00107">
    <property type="entry name" value="ADH_zinc_N"/>
    <property type="match status" value="1"/>
</dbReference>
<sequence>MTLPDDMLAIDVRAPGGPDALAPTRAPLPELHPGHVLIRVAAAGINYPDVLQRMGQYDPPSWHSPRPGLEVAGEVVAVGEGALGHDLGAPVLALCNGGGYAEYVAVPAGQVLPIPVGLDTAWAGAIAETWFTVEQTLVMRSGLEAGMTVLVHGAAGGIGAAALAQSSIHGARPIAVVSTLEKADYVREELGVPDVIIHSEEDFVGRTKAMTDGRGADRIVTFAGGDMLARNIAAAARGGTIVQLASLSHANAEIAIPQLLGKQLAIFGSVLRPQSDGTKAAIAQSLRRHAWPAFASGRVARPRLRTMPLGQAAEAHRAMEDRASFGKIVLLTPFGERFSSDKSVAEP</sequence>
<dbReference type="CDD" id="cd05276">
    <property type="entry name" value="p53_inducible_oxidoreductase"/>
    <property type="match status" value="1"/>
</dbReference>
<dbReference type="SUPFAM" id="SSF51735">
    <property type="entry name" value="NAD(P)-binding Rossmann-fold domains"/>
    <property type="match status" value="1"/>
</dbReference>
<dbReference type="GO" id="GO:0070402">
    <property type="term" value="F:NADPH binding"/>
    <property type="evidence" value="ECO:0007669"/>
    <property type="project" value="TreeGrafter"/>
</dbReference>
<dbReference type="SUPFAM" id="SSF50129">
    <property type="entry name" value="GroES-like"/>
    <property type="match status" value="1"/>
</dbReference>
<dbReference type="PANTHER" id="PTHR48106">
    <property type="entry name" value="QUINONE OXIDOREDUCTASE PIG3-RELATED"/>
    <property type="match status" value="1"/>
</dbReference>
<dbReference type="InterPro" id="IPR014189">
    <property type="entry name" value="Quinone_OxRdtase_PIG3"/>
</dbReference>
<gene>
    <name evidence="3" type="ORF">FNA67_18095</name>
</gene>
<keyword evidence="1" id="KW-0521">NADP</keyword>
<keyword evidence="4" id="KW-1185">Reference proteome</keyword>
<keyword evidence="2" id="KW-0560">Oxidoreductase</keyword>
<dbReference type="InterPro" id="IPR013149">
    <property type="entry name" value="ADH-like_C"/>
</dbReference>
<protein>
    <submittedName>
        <fullName evidence="3">NAD(P)H-quinone oxidoreductase</fullName>
    </submittedName>
</protein>
<dbReference type="Pfam" id="PF08240">
    <property type="entry name" value="ADH_N"/>
    <property type="match status" value="1"/>
</dbReference>
<evidence type="ECO:0000256" key="1">
    <source>
        <dbReference type="ARBA" id="ARBA00022857"/>
    </source>
</evidence>
<dbReference type="Proteomes" id="UP000321062">
    <property type="component" value="Chromosome"/>
</dbReference>
<evidence type="ECO:0000313" key="4">
    <source>
        <dbReference type="Proteomes" id="UP000321062"/>
    </source>
</evidence>
<proteinExistence type="predicted"/>